<feature type="domain" description="Aminoglycoside phosphotransferase" evidence="1">
    <location>
        <begin position="156"/>
        <end position="272"/>
    </location>
</feature>
<keyword evidence="3" id="KW-1185">Reference proteome</keyword>
<dbReference type="PANTHER" id="PTHR40086:SF1">
    <property type="entry name" value="CELL CYCLE REGULATOR CCRZ"/>
    <property type="match status" value="1"/>
</dbReference>
<dbReference type="PANTHER" id="PTHR40086">
    <property type="entry name" value="PHOSPHOTRANSFERASE YTMP-RELATED"/>
    <property type="match status" value="1"/>
</dbReference>
<name>A0ABM6JIH0_9GAMM</name>
<evidence type="ECO:0000313" key="3">
    <source>
        <dbReference type="Proteomes" id="UP000191820"/>
    </source>
</evidence>
<gene>
    <name evidence="2" type="ORF">SJ2017_1713</name>
</gene>
<organism evidence="2 3">
    <name type="scientific">Shewanella japonica</name>
    <dbReference type="NCBI Taxonomy" id="93973"/>
    <lineage>
        <taxon>Bacteria</taxon>
        <taxon>Pseudomonadati</taxon>
        <taxon>Pseudomonadota</taxon>
        <taxon>Gammaproteobacteria</taxon>
        <taxon>Alteromonadales</taxon>
        <taxon>Shewanellaceae</taxon>
        <taxon>Shewanella</taxon>
    </lineage>
</organism>
<sequence length="334" mass="38583">MNMDEPWEYLPNALKQALPPALALLISQHCTRVEKLSTGLSNTNYHLHMDGKDWVVRDNLSIAQWCDRNNEVDCWKNVAAMSIAPTLLWISDDKRFYISEFIQQVQFDWSTIYDEFGFNQPLRPTQSIYPVDPVPLLLQLLNQLITLPLPDKVVSLSGQWQIYLDDLLRLAQSQQAGLLTQYHADWRANFQQLLAMQPQMDVWVNDAESCLISPQFCHRDLTPFNLLLKQDKLVCIDFEYCATSHPMFDLASVIASHPLTPQQTDELTSQYLSLHPNLSVDAPKFMLQMMNIFWMYSAAWALMMAGRSLLDAKEHDEEIASYFILFNKYLSLIS</sequence>
<accession>A0ABM6JIH0</accession>
<dbReference type="Pfam" id="PF01636">
    <property type="entry name" value="APH"/>
    <property type="match status" value="1"/>
</dbReference>
<dbReference type="InterPro" id="IPR002575">
    <property type="entry name" value="Aminoglycoside_PTrfase"/>
</dbReference>
<dbReference type="Proteomes" id="UP000191820">
    <property type="component" value="Chromosome"/>
</dbReference>
<dbReference type="InterPro" id="IPR011009">
    <property type="entry name" value="Kinase-like_dom_sf"/>
</dbReference>
<evidence type="ECO:0000259" key="1">
    <source>
        <dbReference type="Pfam" id="PF01636"/>
    </source>
</evidence>
<proteinExistence type="predicted"/>
<dbReference type="InterPro" id="IPR052077">
    <property type="entry name" value="CcrZ_PhaseVar_Mediator"/>
</dbReference>
<dbReference type="Gene3D" id="3.30.200.20">
    <property type="entry name" value="Phosphorylase Kinase, domain 1"/>
    <property type="match status" value="1"/>
</dbReference>
<protein>
    <recommendedName>
        <fullName evidence="1">Aminoglycoside phosphotransferase domain-containing protein</fullName>
    </recommendedName>
</protein>
<dbReference type="EMBL" id="CP020472">
    <property type="protein sequence ID" value="ARD22026.1"/>
    <property type="molecule type" value="Genomic_DNA"/>
</dbReference>
<dbReference type="SUPFAM" id="SSF56112">
    <property type="entry name" value="Protein kinase-like (PK-like)"/>
    <property type="match status" value="1"/>
</dbReference>
<reference evidence="2 3" key="1">
    <citation type="submission" date="2017-03" db="EMBL/GenBank/DDBJ databases">
        <title>Genome sequencing of Shewanella japonica KCTC 22435.</title>
        <authorList>
            <person name="Kim K.M."/>
        </authorList>
    </citation>
    <scope>NUCLEOTIDE SEQUENCE [LARGE SCALE GENOMIC DNA]</scope>
    <source>
        <strain evidence="2 3">KCTC 22435</strain>
    </source>
</reference>
<evidence type="ECO:0000313" key="2">
    <source>
        <dbReference type="EMBL" id="ARD22026.1"/>
    </source>
</evidence>
<dbReference type="Gene3D" id="3.90.1200.10">
    <property type="match status" value="1"/>
</dbReference>